<dbReference type="EMBL" id="JALJOQ010000129">
    <property type="protein sequence ID" value="KAK9795481.1"/>
    <property type="molecule type" value="Genomic_DNA"/>
</dbReference>
<dbReference type="AlphaFoldDB" id="A0AAW1NWF6"/>
<feature type="region of interest" description="Disordered" evidence="1">
    <location>
        <begin position="104"/>
        <end position="306"/>
    </location>
</feature>
<organism evidence="2 3">
    <name type="scientific">Symbiochloris irregularis</name>
    <dbReference type="NCBI Taxonomy" id="706552"/>
    <lineage>
        <taxon>Eukaryota</taxon>
        <taxon>Viridiplantae</taxon>
        <taxon>Chlorophyta</taxon>
        <taxon>core chlorophytes</taxon>
        <taxon>Trebouxiophyceae</taxon>
        <taxon>Trebouxiales</taxon>
        <taxon>Trebouxiaceae</taxon>
        <taxon>Symbiochloris</taxon>
    </lineage>
</organism>
<feature type="compositionally biased region" description="Low complexity" evidence="1">
    <location>
        <begin position="276"/>
        <end position="290"/>
    </location>
</feature>
<feature type="compositionally biased region" description="Basic and acidic residues" evidence="1">
    <location>
        <begin position="232"/>
        <end position="263"/>
    </location>
</feature>
<comment type="caution">
    <text evidence="2">The sequence shown here is derived from an EMBL/GenBank/DDBJ whole genome shotgun (WGS) entry which is preliminary data.</text>
</comment>
<feature type="compositionally biased region" description="Basic and acidic residues" evidence="1">
    <location>
        <begin position="132"/>
        <end position="148"/>
    </location>
</feature>
<proteinExistence type="predicted"/>
<name>A0AAW1NWF6_9CHLO</name>
<evidence type="ECO:0000256" key="1">
    <source>
        <dbReference type="SAM" id="MobiDB-lite"/>
    </source>
</evidence>
<keyword evidence="3" id="KW-1185">Reference proteome</keyword>
<protein>
    <submittedName>
        <fullName evidence="2">Uncharacterized protein</fullName>
    </submittedName>
</protein>
<evidence type="ECO:0000313" key="2">
    <source>
        <dbReference type="EMBL" id="KAK9795481.1"/>
    </source>
</evidence>
<feature type="compositionally biased region" description="Basic and acidic residues" evidence="1">
    <location>
        <begin position="205"/>
        <end position="217"/>
    </location>
</feature>
<sequence>MLIRSSAAAPESGLLQSKHTCSHVPRTCWRLTPVQHRRLTVRARASGQKASSGQHKHARTLAAALAALALSSGSLWIAEPASANDRAAEMQRRRELLNKAREKALEGGGKVSGEESAPAPEFGESRSQFSASEEKPAATKEPEADEQKLSATKDSALKPRSEPAPPLKSQAAPQPKAQPSPPPAFKSEPKPEPKPQATPPSAFKSEAKPEPKPEPKKPAASPFNLFGGGEKSQAETLKDSVLKSAKDYEKDSSKQNFKIRPENPENPDVMKFLDQFPFSSAPKPEASSAEQDLKPKTSPLSRKAMC</sequence>
<reference evidence="2 3" key="1">
    <citation type="journal article" date="2024" name="Nat. Commun.">
        <title>Phylogenomics reveals the evolutionary origins of lichenization in chlorophyte algae.</title>
        <authorList>
            <person name="Puginier C."/>
            <person name="Libourel C."/>
            <person name="Otte J."/>
            <person name="Skaloud P."/>
            <person name="Haon M."/>
            <person name="Grisel S."/>
            <person name="Petersen M."/>
            <person name="Berrin J.G."/>
            <person name="Delaux P.M."/>
            <person name="Dal Grande F."/>
            <person name="Keller J."/>
        </authorList>
    </citation>
    <scope>NUCLEOTIDE SEQUENCE [LARGE SCALE GENOMIC DNA]</scope>
    <source>
        <strain evidence="2 3">SAG 2036</strain>
    </source>
</reference>
<gene>
    <name evidence="2" type="ORF">WJX73_002696</name>
</gene>
<evidence type="ECO:0000313" key="3">
    <source>
        <dbReference type="Proteomes" id="UP001465755"/>
    </source>
</evidence>
<dbReference type="Proteomes" id="UP001465755">
    <property type="component" value="Unassembled WGS sequence"/>
</dbReference>
<accession>A0AAW1NWF6</accession>